<accession>A0A2U8W8K1</accession>
<keyword evidence="3" id="KW-1185">Reference proteome</keyword>
<dbReference type="AlphaFoldDB" id="A0A2U8W8K1"/>
<evidence type="ECO:0000313" key="3">
    <source>
        <dbReference type="Proteomes" id="UP000245926"/>
    </source>
</evidence>
<feature type="region of interest" description="Disordered" evidence="1">
    <location>
        <begin position="1"/>
        <end position="24"/>
    </location>
</feature>
<sequence length="73" mass="7585">MAGTTVGKPDTTSVTGFRPLASTGSGRLHATCAAKQMSRSLKGYRFVPARLLQPTALLGASPMPGLERVGRQA</sequence>
<dbReference type="KEGG" id="mets:DK389_16255"/>
<gene>
    <name evidence="2" type="ORF">DK389_16255</name>
</gene>
<dbReference type="Proteomes" id="UP000245926">
    <property type="component" value="Chromosome"/>
</dbReference>
<protein>
    <submittedName>
        <fullName evidence="2">Uncharacterized protein</fullName>
    </submittedName>
</protein>
<evidence type="ECO:0000256" key="1">
    <source>
        <dbReference type="SAM" id="MobiDB-lite"/>
    </source>
</evidence>
<evidence type="ECO:0000313" key="2">
    <source>
        <dbReference type="EMBL" id="AWN41770.1"/>
    </source>
</evidence>
<name>A0A2U8W8K1_9HYPH</name>
<dbReference type="EMBL" id="CP029550">
    <property type="protein sequence ID" value="AWN41770.1"/>
    <property type="molecule type" value="Genomic_DNA"/>
</dbReference>
<organism evidence="2 3">
    <name type="scientific">Methylobacterium durans</name>
    <dbReference type="NCBI Taxonomy" id="2202825"/>
    <lineage>
        <taxon>Bacteria</taxon>
        <taxon>Pseudomonadati</taxon>
        <taxon>Pseudomonadota</taxon>
        <taxon>Alphaproteobacteria</taxon>
        <taxon>Hyphomicrobiales</taxon>
        <taxon>Methylobacteriaceae</taxon>
        <taxon>Methylobacterium</taxon>
    </lineage>
</organism>
<reference evidence="3" key="1">
    <citation type="submission" date="2018-05" db="EMBL/GenBank/DDBJ databases">
        <title>Complete Genome Sequence of Methylobacterium sp. 17SD2-17.</title>
        <authorList>
            <person name="Srinivasan S."/>
        </authorList>
    </citation>
    <scope>NUCLEOTIDE SEQUENCE [LARGE SCALE GENOMIC DNA]</scope>
    <source>
        <strain evidence="3">17SD2-17</strain>
    </source>
</reference>
<proteinExistence type="predicted"/>